<accession>A0AAN6ZGA4</accession>
<dbReference type="Proteomes" id="UP001304895">
    <property type="component" value="Unassembled WGS sequence"/>
</dbReference>
<reference evidence="1" key="1">
    <citation type="journal article" date="2023" name="Mol. Phylogenet. Evol.">
        <title>Genome-scale phylogeny and comparative genomics of the fungal order Sordariales.</title>
        <authorList>
            <person name="Hensen N."/>
            <person name="Bonometti L."/>
            <person name="Westerberg I."/>
            <person name="Brannstrom I.O."/>
            <person name="Guillou S."/>
            <person name="Cros-Aarteil S."/>
            <person name="Calhoun S."/>
            <person name="Haridas S."/>
            <person name="Kuo A."/>
            <person name="Mondo S."/>
            <person name="Pangilinan J."/>
            <person name="Riley R."/>
            <person name="LaButti K."/>
            <person name="Andreopoulos B."/>
            <person name="Lipzen A."/>
            <person name="Chen C."/>
            <person name="Yan M."/>
            <person name="Daum C."/>
            <person name="Ng V."/>
            <person name="Clum A."/>
            <person name="Steindorff A."/>
            <person name="Ohm R.A."/>
            <person name="Martin F."/>
            <person name="Silar P."/>
            <person name="Natvig D.O."/>
            <person name="Lalanne C."/>
            <person name="Gautier V."/>
            <person name="Ament-Velasquez S.L."/>
            <person name="Kruys A."/>
            <person name="Hutchinson M.I."/>
            <person name="Powell A.J."/>
            <person name="Barry K."/>
            <person name="Miller A.N."/>
            <person name="Grigoriev I.V."/>
            <person name="Debuchy R."/>
            <person name="Gladieux P."/>
            <person name="Hiltunen Thoren M."/>
            <person name="Johannesson H."/>
        </authorList>
    </citation>
    <scope>NUCLEOTIDE SEQUENCE</scope>
    <source>
        <strain evidence="1">CBS 123565</strain>
    </source>
</reference>
<comment type="caution">
    <text evidence="1">The sequence shown here is derived from an EMBL/GenBank/DDBJ whole genome shotgun (WGS) entry which is preliminary data.</text>
</comment>
<evidence type="ECO:0000313" key="1">
    <source>
        <dbReference type="EMBL" id="KAK4136581.1"/>
    </source>
</evidence>
<evidence type="ECO:0000313" key="2">
    <source>
        <dbReference type="Proteomes" id="UP001304895"/>
    </source>
</evidence>
<name>A0AAN6ZGA4_9PEZI</name>
<organism evidence="1 2">
    <name type="scientific">Trichocladium antarcticum</name>
    <dbReference type="NCBI Taxonomy" id="1450529"/>
    <lineage>
        <taxon>Eukaryota</taxon>
        <taxon>Fungi</taxon>
        <taxon>Dikarya</taxon>
        <taxon>Ascomycota</taxon>
        <taxon>Pezizomycotina</taxon>
        <taxon>Sordariomycetes</taxon>
        <taxon>Sordariomycetidae</taxon>
        <taxon>Sordariales</taxon>
        <taxon>Chaetomiaceae</taxon>
        <taxon>Trichocladium</taxon>
    </lineage>
</organism>
<gene>
    <name evidence="1" type="ORF">BT67DRAFT_439578</name>
</gene>
<dbReference type="AlphaFoldDB" id="A0AAN6ZGA4"/>
<keyword evidence="2" id="KW-1185">Reference proteome</keyword>
<sequence>MGCSREFLALAHEGRGKVGRLLNKGWPSNTRQDCLPTLPKSKLPKMSNNGKGAAKILHRWTTPFRATRRADLAQSARCRTDETVGIVCTVGRVADTHHGPRHRTKCVRTRGPSRKGKAEDGLRLWYLVCSGRMKQLGLSNVLARHVQQS</sequence>
<reference evidence="1" key="2">
    <citation type="submission" date="2023-05" db="EMBL/GenBank/DDBJ databases">
        <authorList>
            <consortium name="Lawrence Berkeley National Laboratory"/>
            <person name="Steindorff A."/>
            <person name="Hensen N."/>
            <person name="Bonometti L."/>
            <person name="Westerberg I."/>
            <person name="Brannstrom I.O."/>
            <person name="Guillou S."/>
            <person name="Cros-Aarteil S."/>
            <person name="Calhoun S."/>
            <person name="Haridas S."/>
            <person name="Kuo A."/>
            <person name="Mondo S."/>
            <person name="Pangilinan J."/>
            <person name="Riley R."/>
            <person name="Labutti K."/>
            <person name="Andreopoulos B."/>
            <person name="Lipzen A."/>
            <person name="Chen C."/>
            <person name="Yanf M."/>
            <person name="Daum C."/>
            <person name="Ng V."/>
            <person name="Clum A."/>
            <person name="Ohm R."/>
            <person name="Martin F."/>
            <person name="Silar P."/>
            <person name="Natvig D."/>
            <person name="Lalanne C."/>
            <person name="Gautier V."/>
            <person name="Ament-Velasquez S.L."/>
            <person name="Kruys A."/>
            <person name="Hutchinson M.I."/>
            <person name="Powell A.J."/>
            <person name="Barry K."/>
            <person name="Miller A.N."/>
            <person name="Grigoriev I.V."/>
            <person name="Debuchy R."/>
            <person name="Gladieux P."/>
            <person name="Thoren M.H."/>
            <person name="Johannesson H."/>
        </authorList>
    </citation>
    <scope>NUCLEOTIDE SEQUENCE</scope>
    <source>
        <strain evidence="1">CBS 123565</strain>
    </source>
</reference>
<protein>
    <submittedName>
        <fullName evidence="1">Uncharacterized protein</fullName>
    </submittedName>
</protein>
<proteinExistence type="predicted"/>
<dbReference type="EMBL" id="MU853403">
    <property type="protein sequence ID" value="KAK4136581.1"/>
    <property type="molecule type" value="Genomic_DNA"/>
</dbReference>